<evidence type="ECO:0000313" key="1">
    <source>
        <dbReference type="EMBL" id="KAJ8129254.1"/>
    </source>
</evidence>
<evidence type="ECO:0000313" key="2">
    <source>
        <dbReference type="Proteomes" id="UP001153332"/>
    </source>
</evidence>
<comment type="caution">
    <text evidence="1">The sequence shown here is derived from an EMBL/GenBank/DDBJ whole genome shotgun (WGS) entry which is preliminary data.</text>
</comment>
<accession>A0ACC2JPD6</accession>
<reference evidence="1" key="1">
    <citation type="submission" date="2022-12" db="EMBL/GenBank/DDBJ databases">
        <title>Genome Sequence of Lasiodiplodia mahajangana.</title>
        <authorList>
            <person name="Buettner E."/>
        </authorList>
    </citation>
    <scope>NUCLEOTIDE SEQUENCE</scope>
    <source>
        <strain evidence="1">VT137</strain>
    </source>
</reference>
<name>A0ACC2JPD6_9PEZI</name>
<proteinExistence type="predicted"/>
<sequence>MSDLTNHPTPPVSNTSNATSVEYIGPLASPLVSSIANPDSHVSSISTHTSIEEVSSSDNESPVTSLTNIETDNPNRQAEHGNRDTRGTTRGGILQRRGVPIPPTIRTLPGITTTDRQEPGFRDLATGNAVQAPSVPTRDLEDPTSFGVLQTNHNLVIPPCPEHADNFYNFGISSVADFSEFGIPASVLSHPMERSKSSETTATSSNLPPAERIDDGVPSEGVVLLNGDTRPNTPANGNFPDGQTSSVPSGSDLVDDQGTATGVVSAQVIDSHQGVERGLSEGNTSNIDHVQENALDGRGYSIGANNERDRRAPRLVGSLTRMNPQEVSAFWGDVDGSDNHGGSRQR</sequence>
<organism evidence="1 2">
    <name type="scientific">Lasiodiplodia mahajangana</name>
    <dbReference type="NCBI Taxonomy" id="1108764"/>
    <lineage>
        <taxon>Eukaryota</taxon>
        <taxon>Fungi</taxon>
        <taxon>Dikarya</taxon>
        <taxon>Ascomycota</taxon>
        <taxon>Pezizomycotina</taxon>
        <taxon>Dothideomycetes</taxon>
        <taxon>Dothideomycetes incertae sedis</taxon>
        <taxon>Botryosphaeriales</taxon>
        <taxon>Botryosphaeriaceae</taxon>
        <taxon>Lasiodiplodia</taxon>
    </lineage>
</organism>
<protein>
    <submittedName>
        <fullName evidence="1">Uncharacterized protein</fullName>
    </submittedName>
</protein>
<dbReference type="EMBL" id="JAPUUL010000818">
    <property type="protein sequence ID" value="KAJ8129254.1"/>
    <property type="molecule type" value="Genomic_DNA"/>
</dbReference>
<gene>
    <name evidence="1" type="ORF">O1611_g4379</name>
</gene>
<dbReference type="Proteomes" id="UP001153332">
    <property type="component" value="Unassembled WGS sequence"/>
</dbReference>
<keyword evidence="2" id="KW-1185">Reference proteome</keyword>